<reference evidence="1 2" key="1">
    <citation type="submission" date="2018-07" db="EMBL/GenBank/DDBJ databases">
        <title>Arthrobacter sp. nov., isolated from raw cow's milk with high bacterial count.</title>
        <authorList>
            <person name="Hahne J."/>
            <person name="Isele D."/>
            <person name="Lipski A."/>
        </authorList>
    </citation>
    <scope>NUCLEOTIDE SEQUENCE [LARGE SCALE GENOMIC DNA]</scope>
    <source>
        <strain evidence="1 2">JZ R-35</strain>
    </source>
</reference>
<proteinExistence type="predicted"/>
<dbReference type="EMBL" id="QQXK01000019">
    <property type="protein sequence ID" value="RII41893.1"/>
    <property type="molecule type" value="Genomic_DNA"/>
</dbReference>
<sequence length="107" mass="12225">MKQRMSHLIRGQLLALGIDLDRVWVEDITRLSDWEVVADSEGWPTPIVTEKPTHQYLVVTVSRGDENTIEYATEFGFNSAHAFVEQDGAWVRVPKNTAMAWRIEALL</sequence>
<evidence type="ECO:0000313" key="2">
    <source>
        <dbReference type="Proteomes" id="UP000265419"/>
    </source>
</evidence>
<name>A0A399J8J7_9MICC</name>
<dbReference type="Proteomes" id="UP000265419">
    <property type="component" value="Unassembled WGS sequence"/>
</dbReference>
<accession>A0A399J8J7</accession>
<gene>
    <name evidence="1" type="ORF">DWB68_10225</name>
</gene>
<keyword evidence="2" id="KW-1185">Reference proteome</keyword>
<organism evidence="1 2">
    <name type="scientific">Galactobacter valiniphilus</name>
    <dbReference type="NCBI Taxonomy" id="2676122"/>
    <lineage>
        <taxon>Bacteria</taxon>
        <taxon>Bacillati</taxon>
        <taxon>Actinomycetota</taxon>
        <taxon>Actinomycetes</taxon>
        <taxon>Micrococcales</taxon>
        <taxon>Micrococcaceae</taxon>
        <taxon>Galactobacter</taxon>
    </lineage>
</organism>
<protein>
    <submittedName>
        <fullName evidence="1">Uncharacterized protein</fullName>
    </submittedName>
</protein>
<dbReference type="AlphaFoldDB" id="A0A399J8J7"/>
<comment type="caution">
    <text evidence="1">The sequence shown here is derived from an EMBL/GenBank/DDBJ whole genome shotgun (WGS) entry which is preliminary data.</text>
</comment>
<evidence type="ECO:0000313" key="1">
    <source>
        <dbReference type="EMBL" id="RII41893.1"/>
    </source>
</evidence>